<dbReference type="InterPro" id="IPR026913">
    <property type="entry name" value="METTL24"/>
</dbReference>
<gene>
    <name evidence="2" type="ORF">CTEN210_14313</name>
</gene>
<feature type="domain" description="Methyltransferase" evidence="1">
    <location>
        <begin position="15"/>
        <end position="240"/>
    </location>
</feature>
<dbReference type="Proteomes" id="UP001054902">
    <property type="component" value="Unassembled WGS sequence"/>
</dbReference>
<comment type="caution">
    <text evidence="2">The sequence shown here is derived from an EMBL/GenBank/DDBJ whole genome shotgun (WGS) entry which is preliminary data.</text>
</comment>
<dbReference type="EMBL" id="BLLK01000058">
    <property type="protein sequence ID" value="GFH57837.1"/>
    <property type="molecule type" value="Genomic_DNA"/>
</dbReference>
<name>A0AAD3D4P1_9STRA</name>
<dbReference type="PANTHER" id="PTHR32026">
    <property type="entry name" value="METHYLTRANSFERASE-LIKE PROTEIN 24"/>
    <property type="match status" value="1"/>
</dbReference>
<dbReference type="PANTHER" id="PTHR32026:SF27">
    <property type="entry name" value="METHYLTRANSFERASE FKBM DOMAIN-CONTAINING PROTEIN-RELATED"/>
    <property type="match status" value="1"/>
</dbReference>
<evidence type="ECO:0000313" key="2">
    <source>
        <dbReference type="EMBL" id="GFH57837.1"/>
    </source>
</evidence>
<dbReference type="AlphaFoldDB" id="A0AAD3D4P1"/>
<evidence type="ECO:0000259" key="1">
    <source>
        <dbReference type="Pfam" id="PF13383"/>
    </source>
</evidence>
<accession>A0AAD3D4P1</accession>
<proteinExistence type="predicted"/>
<evidence type="ECO:0000313" key="3">
    <source>
        <dbReference type="Proteomes" id="UP001054902"/>
    </source>
</evidence>
<organism evidence="2 3">
    <name type="scientific">Chaetoceros tenuissimus</name>
    <dbReference type="NCBI Taxonomy" id="426638"/>
    <lineage>
        <taxon>Eukaryota</taxon>
        <taxon>Sar</taxon>
        <taxon>Stramenopiles</taxon>
        <taxon>Ochrophyta</taxon>
        <taxon>Bacillariophyta</taxon>
        <taxon>Coscinodiscophyceae</taxon>
        <taxon>Chaetocerotophycidae</taxon>
        <taxon>Chaetocerotales</taxon>
        <taxon>Chaetocerotaceae</taxon>
        <taxon>Chaetoceros</taxon>
    </lineage>
</organism>
<reference evidence="2 3" key="1">
    <citation type="journal article" date="2021" name="Sci. Rep.">
        <title>The genome of the diatom Chaetoceros tenuissimus carries an ancient integrated fragment of an extant virus.</title>
        <authorList>
            <person name="Hongo Y."/>
            <person name="Kimura K."/>
            <person name="Takaki Y."/>
            <person name="Yoshida Y."/>
            <person name="Baba S."/>
            <person name="Kobayashi G."/>
            <person name="Nagasaki K."/>
            <person name="Hano T."/>
            <person name="Tomaru Y."/>
        </authorList>
    </citation>
    <scope>NUCLEOTIDE SEQUENCE [LARGE SCALE GENOMIC DNA]</scope>
    <source>
        <strain evidence="2 3">NIES-3715</strain>
    </source>
</reference>
<dbReference type="InterPro" id="IPR025714">
    <property type="entry name" value="Methyltranfer_dom"/>
</dbReference>
<sequence length="251" mass="29026">MSAPLTFHPSYSQRKAKYFNSPEAWYQTNYEPNFSCPFEKRIGYNMNGDGPKWICDPHRIKKIAIERKAKDPNHPGCVIYSIGSNGDFNFELGMQKELGEGTCEIHIFDPGAYGHLVPKELKRTFYHPWALEKQQENVTTPEKGLEKYGLNDIIKLLGHEHLDVIDVFKIDCDKCEWRTYMDWLADGIPMLHQIQVEVHGAPGGKVIDFFDTFEKNGYLRFHKEPNIQFDPSCLEYAFLKVDPAFMEGKIV</sequence>
<keyword evidence="3" id="KW-1185">Reference proteome</keyword>
<dbReference type="Pfam" id="PF13383">
    <property type="entry name" value="Methyltransf_22"/>
    <property type="match status" value="1"/>
</dbReference>
<protein>
    <recommendedName>
        <fullName evidence="1">Methyltransferase domain-containing protein</fullName>
    </recommendedName>
</protein>